<dbReference type="InterPro" id="IPR003599">
    <property type="entry name" value="Ig_sub"/>
</dbReference>
<evidence type="ECO:0000256" key="2">
    <source>
        <dbReference type="SAM" id="SignalP"/>
    </source>
</evidence>
<reference evidence="4" key="1">
    <citation type="submission" date="2023-08" db="EMBL/GenBank/DDBJ databases">
        <title>Pelteobagrus vachellii genome.</title>
        <authorList>
            <person name="Liu H."/>
        </authorList>
    </citation>
    <scope>NUCLEOTIDE SEQUENCE</scope>
    <source>
        <strain evidence="4">PRFRI_2022a</strain>
        <tissue evidence="4">Muscle</tissue>
    </source>
</reference>
<evidence type="ECO:0000313" key="5">
    <source>
        <dbReference type="Proteomes" id="UP001187315"/>
    </source>
</evidence>
<dbReference type="InterPro" id="IPR013783">
    <property type="entry name" value="Ig-like_fold"/>
</dbReference>
<sequence>MLLEFAGVLHLIFQIHAQVSPYQTTWTVTCDDENICTPETSHVFIKCSYTHTNIHTVIWFSPKQKEKWKNEYYPEDLTLDSDLAGRVNHTETLNSSTLTIRDVTLRDSGEYRFILVTANREKYLSSKAVTLKVTDLQVWMHPGITEQELHLTCGTQCRLAANWDTWWKDGKRISSKFNSEPLVLSAGDGGSYFCSIISKAVMIHSPAVFNKSYWTFNQNDVSLLEQFAGRVEFVRDKENDCTLRLTNLKDSDSGDYRFLFTTHTTEPVFSSSLRVQLIITDFQVRVSSSSTSEGQTVTLSCITKCTLPKHTISWYKNSQCVMNKLTKYNNLYLNASSYKDTDTYTCAVRDTANQNCTAASIGDRWWIQFAIWAAGVFMAVLTLLIVIQLIRRARQKKNDTQSVSNPVDDTYTGLDPTAMSLTYATLGDIEVSLTDTYTALSLANQSSEYNTLFAYSRMTSRTARYTHTQVVKVSDSKVQREASDSAYENVECNVNVELRTGPHSIHKSNQMK</sequence>
<protein>
    <recommendedName>
        <fullName evidence="3">Ig-like domain-containing protein</fullName>
    </recommendedName>
</protein>
<feature type="chain" id="PRO_5041692682" description="Ig-like domain-containing protein" evidence="2">
    <location>
        <begin position="18"/>
        <end position="512"/>
    </location>
</feature>
<dbReference type="PROSITE" id="PS50835">
    <property type="entry name" value="IG_LIKE"/>
    <property type="match status" value="1"/>
</dbReference>
<dbReference type="InterPro" id="IPR007110">
    <property type="entry name" value="Ig-like_dom"/>
</dbReference>
<dbReference type="Gene3D" id="2.60.40.10">
    <property type="entry name" value="Immunoglobulins"/>
    <property type="match status" value="3"/>
</dbReference>
<dbReference type="Proteomes" id="UP001187315">
    <property type="component" value="Unassembled WGS sequence"/>
</dbReference>
<name>A0AA88SKQ6_TACVA</name>
<proteinExistence type="predicted"/>
<dbReference type="PANTHER" id="PTHR46013">
    <property type="entry name" value="VASCULAR CELL ADHESION MOLECULE 1"/>
    <property type="match status" value="1"/>
</dbReference>
<comment type="caution">
    <text evidence="4">The sequence shown here is derived from an EMBL/GenBank/DDBJ whole genome shotgun (WGS) entry which is preliminary data.</text>
</comment>
<keyword evidence="5" id="KW-1185">Reference proteome</keyword>
<dbReference type="PANTHER" id="PTHR46013:SF4">
    <property type="entry name" value="B-CELL RECEPTOR CD22-RELATED"/>
    <property type="match status" value="1"/>
</dbReference>
<dbReference type="SMART" id="SM00409">
    <property type="entry name" value="IG"/>
    <property type="match status" value="3"/>
</dbReference>
<accession>A0AA88SKQ6</accession>
<gene>
    <name evidence="4" type="ORF">Q7C36_012824</name>
</gene>
<keyword evidence="1" id="KW-0472">Membrane</keyword>
<keyword evidence="1" id="KW-0812">Transmembrane</keyword>
<dbReference type="InterPro" id="IPR036179">
    <property type="entry name" value="Ig-like_dom_sf"/>
</dbReference>
<dbReference type="Pfam" id="PF07679">
    <property type="entry name" value="I-set"/>
    <property type="match status" value="1"/>
</dbReference>
<keyword evidence="1" id="KW-1133">Transmembrane helix</keyword>
<keyword evidence="2" id="KW-0732">Signal</keyword>
<dbReference type="EMBL" id="JAVHJS010000012">
    <property type="protein sequence ID" value="KAK2841245.1"/>
    <property type="molecule type" value="Genomic_DNA"/>
</dbReference>
<dbReference type="AlphaFoldDB" id="A0AA88SKQ6"/>
<feature type="domain" description="Ig-like" evidence="3">
    <location>
        <begin position="267"/>
        <end position="362"/>
    </location>
</feature>
<dbReference type="InterPro" id="IPR013098">
    <property type="entry name" value="Ig_I-set"/>
</dbReference>
<evidence type="ECO:0000259" key="3">
    <source>
        <dbReference type="PROSITE" id="PS50835"/>
    </source>
</evidence>
<feature type="transmembrane region" description="Helical" evidence="1">
    <location>
        <begin position="365"/>
        <end position="387"/>
    </location>
</feature>
<evidence type="ECO:0000313" key="4">
    <source>
        <dbReference type="EMBL" id="KAK2841245.1"/>
    </source>
</evidence>
<dbReference type="SUPFAM" id="SSF48726">
    <property type="entry name" value="Immunoglobulin"/>
    <property type="match status" value="3"/>
</dbReference>
<feature type="signal peptide" evidence="2">
    <location>
        <begin position="1"/>
        <end position="17"/>
    </location>
</feature>
<evidence type="ECO:0000256" key="1">
    <source>
        <dbReference type="SAM" id="Phobius"/>
    </source>
</evidence>
<organism evidence="4 5">
    <name type="scientific">Tachysurus vachellii</name>
    <name type="common">Darkbarbel catfish</name>
    <name type="synonym">Pelteobagrus vachellii</name>
    <dbReference type="NCBI Taxonomy" id="175792"/>
    <lineage>
        <taxon>Eukaryota</taxon>
        <taxon>Metazoa</taxon>
        <taxon>Chordata</taxon>
        <taxon>Craniata</taxon>
        <taxon>Vertebrata</taxon>
        <taxon>Euteleostomi</taxon>
        <taxon>Actinopterygii</taxon>
        <taxon>Neopterygii</taxon>
        <taxon>Teleostei</taxon>
        <taxon>Ostariophysi</taxon>
        <taxon>Siluriformes</taxon>
        <taxon>Bagridae</taxon>
        <taxon>Tachysurus</taxon>
    </lineage>
</organism>